<gene>
    <name evidence="1" type="ORF">GU90_10435</name>
</gene>
<name>A0A073AYW0_9PSEU</name>
<dbReference type="Proteomes" id="UP000031419">
    <property type="component" value="Unassembled WGS sequence"/>
</dbReference>
<sequence>MGFERFSELRRLQRGEPVVRVVQEDELRAELVAHGFEDARDVPQVGPGVPGLFGRSGSTSSRLVVVPAAVAGEAAGLEATPWTEGKPGTLVWIRMASKPSSRCSLLESNSSGSSRPLACP</sequence>
<evidence type="ECO:0000313" key="2">
    <source>
        <dbReference type="Proteomes" id="UP000031419"/>
    </source>
</evidence>
<keyword evidence="2" id="KW-1185">Reference proteome</keyword>
<dbReference type="AlphaFoldDB" id="A0A073AYW0"/>
<comment type="caution">
    <text evidence="1">The sequence shown here is derived from an EMBL/GenBank/DDBJ whole genome shotgun (WGS) entry which is preliminary data.</text>
</comment>
<organism evidence="1 2">
    <name type="scientific">Saccharopolyspora rectivirgula</name>
    <dbReference type="NCBI Taxonomy" id="28042"/>
    <lineage>
        <taxon>Bacteria</taxon>
        <taxon>Bacillati</taxon>
        <taxon>Actinomycetota</taxon>
        <taxon>Actinomycetes</taxon>
        <taxon>Pseudonocardiales</taxon>
        <taxon>Pseudonocardiaceae</taxon>
        <taxon>Saccharopolyspora</taxon>
    </lineage>
</organism>
<accession>A0A073AYW0</accession>
<dbReference type="EMBL" id="JNVU01000025">
    <property type="protein sequence ID" value="KEI44570.1"/>
    <property type="molecule type" value="Genomic_DNA"/>
</dbReference>
<evidence type="ECO:0000313" key="1">
    <source>
        <dbReference type="EMBL" id="KEI44570.1"/>
    </source>
</evidence>
<dbReference type="STRING" id="28042.GU90_10435"/>
<reference evidence="1 2" key="1">
    <citation type="submission" date="2014-06" db="EMBL/GenBank/DDBJ databases">
        <title>Saccharopolyspora rectivirgula DSM-43113 Genome sequencing.</title>
        <authorList>
            <person name="Barrera C."/>
            <person name="Millon L."/>
            <person name="Rognon B."/>
            <person name="Zaugg C."/>
            <person name="Monod M."/>
        </authorList>
    </citation>
    <scope>NUCLEOTIDE SEQUENCE [LARGE SCALE GENOMIC DNA]</scope>
    <source>
        <strain evidence="1 2">DSM 43113</strain>
    </source>
</reference>
<proteinExistence type="predicted"/>
<protein>
    <submittedName>
        <fullName evidence="1">Uncharacterized protein</fullName>
    </submittedName>
</protein>